<evidence type="ECO:0000313" key="3">
    <source>
        <dbReference type="Proteomes" id="UP000503018"/>
    </source>
</evidence>
<gene>
    <name evidence="2" type="ORF">GV829_01010</name>
</gene>
<accession>A0A6M4AT02</accession>
<reference evidence="2 3" key="1">
    <citation type="submission" date="2020-01" db="EMBL/GenBank/DDBJ databases">
        <title>Sphingomonas sp. strain CSW-10.</title>
        <authorList>
            <person name="Chen W.-M."/>
        </authorList>
    </citation>
    <scope>NUCLEOTIDE SEQUENCE [LARGE SCALE GENOMIC DNA]</scope>
    <source>
        <strain evidence="2 3">CSW-10</strain>
    </source>
</reference>
<dbReference type="AlphaFoldDB" id="A0A6M4AT02"/>
<evidence type="ECO:0000313" key="2">
    <source>
        <dbReference type="EMBL" id="QJQ31199.1"/>
    </source>
</evidence>
<keyword evidence="1" id="KW-0812">Transmembrane</keyword>
<dbReference type="RefSeq" id="WP_169943414.1">
    <property type="nucleotide sequence ID" value="NZ_CP053015.1"/>
</dbReference>
<keyword evidence="3" id="KW-1185">Reference proteome</keyword>
<sequence length="66" mass="7423">MTAFVLGAATIVGAIATFFLFFQVDEMGWPPFFACLIATAISSALYKILEKIESIERMVIDIYNRR</sequence>
<dbReference type="KEGG" id="slan:GV829_01010"/>
<dbReference type="Proteomes" id="UP000503018">
    <property type="component" value="Chromosome"/>
</dbReference>
<feature type="transmembrane region" description="Helical" evidence="1">
    <location>
        <begin position="28"/>
        <end position="49"/>
    </location>
</feature>
<feature type="transmembrane region" description="Helical" evidence="1">
    <location>
        <begin position="5"/>
        <end position="22"/>
    </location>
</feature>
<name>A0A6M4AT02_9SPHN</name>
<keyword evidence="1" id="KW-0472">Membrane</keyword>
<proteinExistence type="predicted"/>
<evidence type="ECO:0000256" key="1">
    <source>
        <dbReference type="SAM" id="Phobius"/>
    </source>
</evidence>
<dbReference type="EMBL" id="CP053015">
    <property type="protein sequence ID" value="QJQ31199.1"/>
    <property type="molecule type" value="Genomic_DNA"/>
</dbReference>
<keyword evidence="1" id="KW-1133">Transmembrane helix</keyword>
<organism evidence="2 3">
    <name type="scientific">Sphingomonas lacunae</name>
    <dbReference type="NCBI Taxonomy" id="2698828"/>
    <lineage>
        <taxon>Bacteria</taxon>
        <taxon>Pseudomonadati</taxon>
        <taxon>Pseudomonadota</taxon>
        <taxon>Alphaproteobacteria</taxon>
        <taxon>Sphingomonadales</taxon>
        <taxon>Sphingomonadaceae</taxon>
        <taxon>Sphingomonas</taxon>
    </lineage>
</organism>
<protein>
    <submittedName>
        <fullName evidence="2">Uncharacterized protein</fullName>
    </submittedName>
</protein>